<gene>
    <name evidence="1" type="ORF">NDU88_003526</name>
</gene>
<comment type="caution">
    <text evidence="1">The sequence shown here is derived from an EMBL/GenBank/DDBJ whole genome shotgun (WGS) entry which is preliminary data.</text>
</comment>
<evidence type="ECO:0000313" key="2">
    <source>
        <dbReference type="Proteomes" id="UP001066276"/>
    </source>
</evidence>
<organism evidence="1 2">
    <name type="scientific">Pleurodeles waltl</name>
    <name type="common">Iberian ribbed newt</name>
    <dbReference type="NCBI Taxonomy" id="8319"/>
    <lineage>
        <taxon>Eukaryota</taxon>
        <taxon>Metazoa</taxon>
        <taxon>Chordata</taxon>
        <taxon>Craniata</taxon>
        <taxon>Vertebrata</taxon>
        <taxon>Euteleostomi</taxon>
        <taxon>Amphibia</taxon>
        <taxon>Batrachia</taxon>
        <taxon>Caudata</taxon>
        <taxon>Salamandroidea</taxon>
        <taxon>Salamandridae</taxon>
        <taxon>Pleurodelinae</taxon>
        <taxon>Pleurodeles</taxon>
    </lineage>
</organism>
<evidence type="ECO:0000313" key="1">
    <source>
        <dbReference type="EMBL" id="KAJ1186745.1"/>
    </source>
</evidence>
<dbReference type="EMBL" id="JANPWB010000005">
    <property type="protein sequence ID" value="KAJ1186745.1"/>
    <property type="molecule type" value="Genomic_DNA"/>
</dbReference>
<reference evidence="1" key="1">
    <citation type="journal article" date="2022" name="bioRxiv">
        <title>Sequencing and chromosome-scale assembly of the giantPleurodeles waltlgenome.</title>
        <authorList>
            <person name="Brown T."/>
            <person name="Elewa A."/>
            <person name="Iarovenko S."/>
            <person name="Subramanian E."/>
            <person name="Araus A.J."/>
            <person name="Petzold A."/>
            <person name="Susuki M."/>
            <person name="Suzuki K.-i.T."/>
            <person name="Hayashi T."/>
            <person name="Toyoda A."/>
            <person name="Oliveira C."/>
            <person name="Osipova E."/>
            <person name="Leigh N.D."/>
            <person name="Simon A."/>
            <person name="Yun M.H."/>
        </authorList>
    </citation>
    <scope>NUCLEOTIDE SEQUENCE</scope>
    <source>
        <strain evidence="1">20211129_DDA</strain>
        <tissue evidence="1">Liver</tissue>
    </source>
</reference>
<protein>
    <submittedName>
        <fullName evidence="1">Uncharacterized protein</fullName>
    </submittedName>
</protein>
<dbReference type="AlphaFoldDB" id="A0AAV7UCS9"/>
<proteinExistence type="predicted"/>
<keyword evidence="2" id="KW-1185">Reference proteome</keyword>
<name>A0AAV7UCS9_PLEWA</name>
<dbReference type="Proteomes" id="UP001066276">
    <property type="component" value="Chromosome 3_1"/>
</dbReference>
<sequence length="151" mass="16915">MVGGEGSGIQAKEDILQISEVGVARDTVHLYCTLKVDGVEGCVIADSGARYILICRECLDKFPDYLMCEPDIRPVSYGNKPIELLGYIEGKLELRLLKGFSHKIILKEGVCPKVHESCNVLLVVREHLRKELRKLCEANIMKEIEASEWLA</sequence>
<accession>A0AAV7UCS9</accession>